<reference evidence="1 2" key="1">
    <citation type="journal article" date="2007" name="Nature">
        <title>Genome of the marsupial Monodelphis domestica reveals innovation in non-coding sequences.</title>
        <authorList>
            <person name="Mikkelsen T.S."/>
            <person name="Wakefield M.J."/>
            <person name="Aken B."/>
            <person name="Amemiya C.T."/>
            <person name="Chang J.L."/>
            <person name="Duke S."/>
            <person name="Garber M."/>
            <person name="Gentles A.J."/>
            <person name="Goodstadt L."/>
            <person name="Heger A."/>
            <person name="Jurka J."/>
            <person name="Kamal M."/>
            <person name="Mauceli E."/>
            <person name="Searle S.M."/>
            <person name="Sharpe T."/>
            <person name="Baker M.L."/>
            <person name="Batzer M.A."/>
            <person name="Benos P.V."/>
            <person name="Belov K."/>
            <person name="Clamp M."/>
            <person name="Cook A."/>
            <person name="Cuff J."/>
            <person name="Das R."/>
            <person name="Davidow L."/>
            <person name="Deakin J.E."/>
            <person name="Fazzari M.J."/>
            <person name="Glass J.L."/>
            <person name="Grabherr M."/>
            <person name="Greally J.M."/>
            <person name="Gu W."/>
            <person name="Hore T.A."/>
            <person name="Huttley G.A."/>
            <person name="Kleber M."/>
            <person name="Jirtle R.L."/>
            <person name="Koina E."/>
            <person name="Lee J.T."/>
            <person name="Mahony S."/>
            <person name="Marra M.A."/>
            <person name="Miller R.D."/>
            <person name="Nicholls R.D."/>
            <person name="Oda M."/>
            <person name="Papenfuss A.T."/>
            <person name="Parra Z.E."/>
            <person name="Pollock D.D."/>
            <person name="Ray D.A."/>
            <person name="Schein J.E."/>
            <person name="Speed T.P."/>
            <person name="Thompson K."/>
            <person name="VandeBerg J.L."/>
            <person name="Wade C.M."/>
            <person name="Walker J.A."/>
            <person name="Waters P.D."/>
            <person name="Webber C."/>
            <person name="Weidman J.R."/>
            <person name="Xie X."/>
            <person name="Zody M.C."/>
            <person name="Baldwin J."/>
            <person name="Abdouelleil A."/>
            <person name="Abdulkadir J."/>
            <person name="Abebe A."/>
            <person name="Abera B."/>
            <person name="Abreu J."/>
            <person name="Acer S.C."/>
            <person name="Aftuck L."/>
            <person name="Alexander A."/>
            <person name="An P."/>
            <person name="Anderson E."/>
            <person name="Anderson S."/>
            <person name="Arachi H."/>
            <person name="Azer M."/>
            <person name="Bachantsang P."/>
            <person name="Barry A."/>
            <person name="Bayul T."/>
            <person name="Berlin A."/>
            <person name="Bessette D."/>
            <person name="Bloom T."/>
            <person name="Bloom T."/>
            <person name="Boguslavskiy L."/>
            <person name="Bonnet C."/>
            <person name="Boukhgalter B."/>
            <person name="Bourzgui I."/>
            <person name="Brown A."/>
            <person name="Cahill P."/>
            <person name="Channer S."/>
            <person name="Cheshatsang Y."/>
            <person name="Chuda L."/>
            <person name="Citroen M."/>
            <person name="Collymore A."/>
            <person name="Cooke P."/>
            <person name="Costello M."/>
            <person name="D'Aco K."/>
            <person name="Daza R."/>
            <person name="De Haan G."/>
            <person name="DeGray S."/>
            <person name="DeMaso C."/>
            <person name="Dhargay N."/>
            <person name="Dooley K."/>
            <person name="Dooley E."/>
            <person name="Doricent M."/>
            <person name="Dorje P."/>
            <person name="Dorjee K."/>
            <person name="Dupes A."/>
            <person name="Elong R."/>
            <person name="Falk J."/>
            <person name="Farina A."/>
            <person name="Faro S."/>
            <person name="Ferguson D."/>
            <person name="Fisher S."/>
            <person name="Foley C.D."/>
            <person name="Franke A."/>
            <person name="Friedrich D."/>
            <person name="Gadbois L."/>
            <person name="Gearin G."/>
            <person name="Gearin C.R."/>
            <person name="Giannoukos G."/>
            <person name="Goode T."/>
            <person name="Graham J."/>
            <person name="Grandbois E."/>
            <person name="Grewal S."/>
            <person name="Gyaltsen K."/>
            <person name="Hafez N."/>
            <person name="Hagos B."/>
            <person name="Hall J."/>
            <person name="Henson C."/>
            <person name="Hollinger A."/>
            <person name="Honan T."/>
            <person name="Huard M.D."/>
            <person name="Hughes L."/>
            <person name="Hurhula B."/>
            <person name="Husby M.E."/>
            <person name="Kamat A."/>
            <person name="Kanga B."/>
            <person name="Kashin S."/>
            <person name="Khazanovich D."/>
            <person name="Kisner P."/>
            <person name="Lance K."/>
            <person name="Lara M."/>
            <person name="Lee W."/>
            <person name="Lennon N."/>
            <person name="Letendre F."/>
            <person name="LeVine R."/>
            <person name="Lipovsky A."/>
            <person name="Liu X."/>
            <person name="Liu J."/>
            <person name="Liu S."/>
            <person name="Lokyitsang T."/>
            <person name="Lokyitsang Y."/>
            <person name="Lubonja R."/>
            <person name="Lui A."/>
            <person name="MacDonald P."/>
            <person name="Magnisalis V."/>
            <person name="Maru K."/>
            <person name="Matthews C."/>
            <person name="McCusker W."/>
            <person name="McDonough S."/>
            <person name="Mehta T."/>
            <person name="Meldrim J."/>
            <person name="Meneus L."/>
            <person name="Mihai O."/>
            <person name="Mihalev A."/>
            <person name="Mihova T."/>
            <person name="Mittelman R."/>
            <person name="Mlenga V."/>
            <person name="Montmayeur A."/>
            <person name="Mulrain L."/>
            <person name="Navidi A."/>
            <person name="Naylor J."/>
            <person name="Negash T."/>
            <person name="Nguyen T."/>
            <person name="Nguyen N."/>
            <person name="Nicol R."/>
            <person name="Norbu C."/>
            <person name="Norbu N."/>
            <person name="Novod N."/>
            <person name="O'Neill B."/>
            <person name="Osman S."/>
            <person name="Markiewicz E."/>
            <person name="Oyono O.L."/>
            <person name="Patti C."/>
            <person name="Phunkhang P."/>
            <person name="Pierre F."/>
            <person name="Priest M."/>
            <person name="Raghuraman S."/>
            <person name="Rege F."/>
            <person name="Reyes R."/>
            <person name="Rise C."/>
            <person name="Rogov P."/>
            <person name="Ross K."/>
            <person name="Ryan E."/>
            <person name="Settipalli S."/>
            <person name="Shea T."/>
            <person name="Sherpa N."/>
            <person name="Shi L."/>
            <person name="Shih D."/>
            <person name="Sparrow T."/>
            <person name="Spaulding J."/>
            <person name="Stalker J."/>
            <person name="Stange-Thomann N."/>
            <person name="Stavropoulos S."/>
            <person name="Stone C."/>
            <person name="Strader C."/>
            <person name="Tesfaye S."/>
            <person name="Thomson T."/>
            <person name="Thoulutsang Y."/>
            <person name="Thoulutsang D."/>
            <person name="Topham K."/>
            <person name="Topping I."/>
            <person name="Tsamla T."/>
            <person name="Vassiliev H."/>
            <person name="Vo A."/>
            <person name="Wangchuk T."/>
            <person name="Wangdi T."/>
            <person name="Weiand M."/>
            <person name="Wilkinson J."/>
            <person name="Wilson A."/>
            <person name="Yadav S."/>
            <person name="Young G."/>
            <person name="Yu Q."/>
            <person name="Zembek L."/>
            <person name="Zhong D."/>
            <person name="Zimmer A."/>
            <person name="Zwirko Z."/>
            <person name="Jaffe D.B."/>
            <person name="Alvarez P."/>
            <person name="Brockman W."/>
            <person name="Butler J."/>
            <person name="Chin C."/>
            <person name="Gnerre S."/>
            <person name="MacCallum I."/>
            <person name="Graves J.A."/>
            <person name="Ponting C.P."/>
            <person name="Breen M."/>
            <person name="Samollow P.B."/>
            <person name="Lander E.S."/>
            <person name="Lindblad-Toh K."/>
        </authorList>
    </citation>
    <scope>NUCLEOTIDE SEQUENCE [LARGE SCALE GENOMIC DNA]</scope>
</reference>
<dbReference type="Proteomes" id="UP000002280">
    <property type="component" value="Chromosome 2"/>
</dbReference>
<reference evidence="1" key="3">
    <citation type="submission" date="2025-09" db="UniProtKB">
        <authorList>
            <consortium name="Ensembl"/>
        </authorList>
    </citation>
    <scope>IDENTIFICATION</scope>
</reference>
<evidence type="ECO:0000313" key="1">
    <source>
        <dbReference type="Ensembl" id="ENSMODP00000056873.1"/>
    </source>
</evidence>
<reference evidence="1" key="2">
    <citation type="submission" date="2025-08" db="UniProtKB">
        <authorList>
            <consortium name="Ensembl"/>
        </authorList>
    </citation>
    <scope>IDENTIFICATION</scope>
</reference>
<keyword evidence="2" id="KW-1185">Reference proteome</keyword>
<dbReference type="Ensembl" id="ENSMODT00000074667.1">
    <property type="protein sequence ID" value="ENSMODP00000056873.1"/>
    <property type="gene ID" value="ENSMODG00000045840.1"/>
</dbReference>
<protein>
    <submittedName>
        <fullName evidence="1">Uncharacterized protein</fullName>
    </submittedName>
</protein>
<dbReference type="InParanoid" id="A0A5F8HAM9"/>
<dbReference type="AlphaFoldDB" id="A0A5F8HAM9"/>
<dbReference type="Bgee" id="ENSMODG00000045840">
    <property type="expression patterns" value="Expressed in lung and 19 other cell types or tissues"/>
</dbReference>
<sequence>KNPWQSKYQLKVPSTHLISALPPVVDALTMYFPLPQGQGSVLVPNFATTDNAAVSLRDQKGSNHFILLMFFNFLIKLNSKTKIHKLPPLLPPLSLPHPHLQRWLPFLHPHSQTQRYPTEKMKLL</sequence>
<organism evidence="1 2">
    <name type="scientific">Monodelphis domestica</name>
    <name type="common">Gray short-tailed opossum</name>
    <dbReference type="NCBI Taxonomy" id="13616"/>
    <lineage>
        <taxon>Eukaryota</taxon>
        <taxon>Metazoa</taxon>
        <taxon>Chordata</taxon>
        <taxon>Craniata</taxon>
        <taxon>Vertebrata</taxon>
        <taxon>Euteleostomi</taxon>
        <taxon>Mammalia</taxon>
        <taxon>Metatheria</taxon>
        <taxon>Didelphimorphia</taxon>
        <taxon>Didelphidae</taxon>
        <taxon>Monodelphis</taxon>
    </lineage>
</organism>
<name>A0A5F8HAM9_MONDO</name>
<accession>A0A5F8HAM9</accession>
<evidence type="ECO:0000313" key="2">
    <source>
        <dbReference type="Proteomes" id="UP000002280"/>
    </source>
</evidence>
<dbReference type="GeneTree" id="ENSGT00980000203049"/>
<proteinExistence type="predicted"/>